<gene>
    <name evidence="1" type="ORF">C1E24_01580</name>
</gene>
<dbReference type="EMBL" id="PPSW01000003">
    <property type="protein sequence ID" value="TLX48823.1"/>
    <property type="molecule type" value="Genomic_DNA"/>
</dbReference>
<dbReference type="OrthoDB" id="5837042at2"/>
<dbReference type="Proteomes" id="UP000309186">
    <property type="component" value="Unassembled WGS sequence"/>
</dbReference>
<dbReference type="RefSeq" id="WP_138478108.1">
    <property type="nucleotide sequence ID" value="NZ_PPSW01000003.1"/>
</dbReference>
<accession>A0A5R9Q6Q5</accession>
<protein>
    <submittedName>
        <fullName evidence="1">Uncharacterized protein</fullName>
    </submittedName>
</protein>
<organism evidence="1 2">
    <name type="scientific">Pseudoalteromonas phenolica</name>
    <dbReference type="NCBI Taxonomy" id="161398"/>
    <lineage>
        <taxon>Bacteria</taxon>
        <taxon>Pseudomonadati</taxon>
        <taxon>Pseudomonadota</taxon>
        <taxon>Gammaproteobacteria</taxon>
        <taxon>Alteromonadales</taxon>
        <taxon>Pseudoalteromonadaceae</taxon>
        <taxon>Pseudoalteromonas</taxon>
    </lineage>
</organism>
<comment type="caution">
    <text evidence="1">The sequence shown here is derived from an EMBL/GenBank/DDBJ whole genome shotgun (WGS) entry which is preliminary data.</text>
</comment>
<dbReference type="AlphaFoldDB" id="A0A5R9Q6Q5"/>
<evidence type="ECO:0000313" key="2">
    <source>
        <dbReference type="Proteomes" id="UP000309186"/>
    </source>
</evidence>
<sequence>MKAQYPMTHHSPAIAGLDYEELQAQLSARLNSFNNEFLSLEWNFESERQKLTFNFSSLYQLLKSSTTFRYQAEEAIIAIKVYWLEASQGFTSIESYRASFNGLCLLAHFLVENNTKIINKQNLVHYIEYLLTHTYDKGRILKTLNFKSYAIYRVYASLNDIKQSTLARSDFSLVHSSVNAKGITHAEKQVIENLSSGEISLKDWKAGKSFNYLKLDYGKYYIEHCASFFNKHYALARALYDTFQDSGELVEEAGWPVKPDTKAYVSLCLLNLPPEEIAQKRGTNLEKTKALKSMVEARFQAYFTKYNNLMSRLDRDNRVSFFAHLDIKDLTESQVDKLHFICDHLVYEENHEKIKYWIDEMDNDDLNYDKVISSYTETIKCIGLNKKPQLPVKDFYIEIGLDEPTGSKNGYIIQFYRKVLAAGFTDIASNLGWRESEFGFNFNAIKVEDNLDFIDQERFPNRYMVNWVIPKTHGDKLLNREITYSAFSKIRLMRDFLSSENHLPCLYAVESSNKKPSASATPLQRAVQSMWVHFATYYEPFNIIEQIEMLEALKKKTKDGECLSHHDFKKLKELEKKYIDEKWEQFDQDPMLKKARARVRKELPVVAFHLMSNDCKAKNNWVIRYRDRTLSSELMSILDENFSEETKSFISQITDKPVATLTKQLSSELVADCIYPTPHALRHMWAEAVYRRFDGDVGWMIRSQFKHISPSMWLAYVADKANGPINDKAKIDVINSVVKSFIEKKGQGYAGKLSSYLRRAFKKTKVVNLKSFEAELNQFISSEFVSIKASPWGYCLLKRRNQARAKCAENGIPRREKAAPKYCLGCSNNLTQHTNIDYIYFAIMKDVALLNDSESIPKAFLKESFELVHNAFKHIKSLDPKHKILDTLTLIIAKRASFVC</sequence>
<name>A0A5R9Q6Q5_9GAMM</name>
<evidence type="ECO:0000313" key="1">
    <source>
        <dbReference type="EMBL" id="TLX48823.1"/>
    </source>
</evidence>
<proteinExistence type="predicted"/>
<reference evidence="1 2" key="1">
    <citation type="submission" date="2018-01" db="EMBL/GenBank/DDBJ databases">
        <title>Co-occurrence of chitin degradation, pigmentation and bioactivity in marine Pseudoalteromonas.</title>
        <authorList>
            <person name="Paulsen S."/>
            <person name="Gram L."/>
            <person name="Machado H."/>
        </authorList>
    </citation>
    <scope>NUCLEOTIDE SEQUENCE [LARGE SCALE GENOMIC DNA]</scope>
    <source>
        <strain evidence="1 2">S3663</strain>
    </source>
</reference>